<accession>A0A504XKF8</accession>
<dbReference type="VEuPathDB" id="TriTrypDB:LdBPK_211520.1"/>
<evidence type="ECO:0000313" key="3">
    <source>
        <dbReference type="Proteomes" id="UP000318447"/>
    </source>
</evidence>
<name>A0A504XKF8_LEIDO</name>
<dbReference type="Gene3D" id="2.170.150.20">
    <property type="entry name" value="Peptide methionine sulfoxide reductase"/>
    <property type="match status" value="1"/>
</dbReference>
<reference evidence="3" key="1">
    <citation type="submission" date="2019-02" db="EMBL/GenBank/DDBJ databases">
        <title>FDA dAtabase for Regulatory Grade micrObial Sequences (FDA-ARGOS): Supporting development and validation of Infectious Disease Dx tests.</title>
        <authorList>
            <person name="Duncan R."/>
            <person name="Fisher C."/>
            <person name="Tallon L."/>
            <person name="Sadzewicz L."/>
            <person name="Sengamalay N."/>
            <person name="Ott S."/>
            <person name="Godinez A."/>
            <person name="Nagaraj S."/>
            <person name="Vavikolanu K."/>
            <person name="Nadendla S."/>
            <person name="Aluvathingal J."/>
            <person name="Sichtig H."/>
        </authorList>
    </citation>
    <scope>NUCLEOTIDE SEQUENCE [LARGE SCALE GENOMIC DNA]</scope>
    <source>
        <strain evidence="3">FDAARGOS_361</strain>
    </source>
</reference>
<feature type="compositionally biased region" description="Pro residues" evidence="1">
    <location>
        <begin position="11"/>
        <end position="20"/>
    </location>
</feature>
<dbReference type="VEuPathDB" id="TriTrypDB:LdCL_210020700"/>
<dbReference type="Proteomes" id="UP000318447">
    <property type="component" value="Unassembled WGS sequence"/>
</dbReference>
<comment type="caution">
    <text evidence="2">The sequence shown here is derived from an EMBL/GenBank/DDBJ whole genome shotgun (WGS) entry which is preliminary data.</text>
</comment>
<evidence type="ECO:0000256" key="1">
    <source>
        <dbReference type="SAM" id="MobiDB-lite"/>
    </source>
</evidence>
<dbReference type="AlphaFoldDB" id="A0A504XKF8"/>
<protein>
    <submittedName>
        <fullName evidence="2">Uncharacterized protein</fullName>
    </submittedName>
</protein>
<dbReference type="VEuPathDB" id="TriTrypDB:LDHU3_21.1800"/>
<proteinExistence type="predicted"/>
<evidence type="ECO:0000313" key="2">
    <source>
        <dbReference type="EMBL" id="TPP49371.1"/>
    </source>
</evidence>
<feature type="compositionally biased region" description="Low complexity" evidence="1">
    <location>
        <begin position="178"/>
        <end position="190"/>
    </location>
</feature>
<feature type="compositionally biased region" description="Low complexity" evidence="1">
    <location>
        <begin position="1"/>
        <end position="10"/>
    </location>
</feature>
<feature type="region of interest" description="Disordered" evidence="1">
    <location>
        <begin position="1"/>
        <end position="251"/>
    </location>
</feature>
<gene>
    <name evidence="2" type="ORF">CGC21_34395</name>
</gene>
<organism evidence="2 3">
    <name type="scientific">Leishmania donovani</name>
    <dbReference type="NCBI Taxonomy" id="5661"/>
    <lineage>
        <taxon>Eukaryota</taxon>
        <taxon>Discoba</taxon>
        <taxon>Euglenozoa</taxon>
        <taxon>Kinetoplastea</taxon>
        <taxon>Metakinetoplastina</taxon>
        <taxon>Trypanosomatida</taxon>
        <taxon>Trypanosomatidae</taxon>
        <taxon>Leishmaniinae</taxon>
        <taxon>Leishmania</taxon>
    </lineage>
</organism>
<feature type="compositionally biased region" description="Low complexity" evidence="1">
    <location>
        <begin position="58"/>
        <end position="77"/>
    </location>
</feature>
<sequence length="617" mass="64140">MSYASSSYDPPSGPSPPPPRRNVAAGRRLAPLPPSLRTDPHHQVRSTRPARHQPPPSSSVLSSSSSTVSAAAGARSSSKQRQDGQCRLPPVSRVDHPAPHHAPSASPKRAIAAASVRRLFAETAPASRGSASGSSGGEVMLGHSRGARPLSGDPLRAPGFAETRCPTPQRREGAMDVSSKPSAAASSTAPQGRPKPRALALQRSGSGALGSGPTQRGESRVSGTAVIHGALSRQPAHPERNGQRHTSSGTSLSIAANDAAAACSAPALPGTGCPSSSAQQHAASIDLPYALHDMDEHFFTDMQNWKTEEELPGLVWSLLEGVTLEAPYTSHLWAQAYVNPADLLPAPKAKASALPDMFVHRESQQRTNGFYACVRCGTPVCEPSHQVIPASCSLRGIAVFDALHMNGVELRVCTPTVKDVAPPQSRERRSSSPIFAAAKSHGRVGGAAELDVVAGGLRFLVHCRHCNGCLGVMRLDEAMAPAAAPATALFCANSACLEYVPYRTRARLDQPIMTDMGADPEAGSSDRGDGAASMFGRASVAEHAQSRATLGSLFGPPHGAVAWGVEGAIDADFREKQGIISYAGDSTGLDASFDALLEDLNPCADPTPMSSSVGSDG</sequence>
<dbReference type="EMBL" id="RHLC01000021">
    <property type="protein sequence ID" value="TPP49371.1"/>
    <property type="molecule type" value="Genomic_DNA"/>
</dbReference>